<dbReference type="OrthoDB" id="8070239at2759"/>
<feature type="region of interest" description="Disordered" evidence="1">
    <location>
        <begin position="79"/>
        <end position="170"/>
    </location>
</feature>
<accession>A0A0M4EMF3</accession>
<reference evidence="3 4" key="1">
    <citation type="submission" date="2015-08" db="EMBL/GenBank/DDBJ databases">
        <title>Ancestral chromatin configuration constrains chromatin evolution on differentiating sex chromosomes in Drosophila.</title>
        <authorList>
            <person name="Zhou Q."/>
            <person name="Bachtrog D."/>
        </authorList>
    </citation>
    <scope>NUCLEOTIDE SEQUENCE [LARGE SCALE GENOMIC DNA]</scope>
    <source>
        <tissue evidence="3">Whole larvae</tissue>
    </source>
</reference>
<evidence type="ECO:0000313" key="3">
    <source>
        <dbReference type="EMBL" id="ALC42930.1"/>
    </source>
</evidence>
<feature type="chain" id="PRO_5005793470" evidence="2">
    <location>
        <begin position="21"/>
        <end position="215"/>
    </location>
</feature>
<dbReference type="EMBL" id="CP012525">
    <property type="protein sequence ID" value="ALC42930.1"/>
    <property type="molecule type" value="Genomic_DNA"/>
</dbReference>
<dbReference type="STRING" id="30019.A0A0M4EMF3"/>
<keyword evidence="4" id="KW-1185">Reference proteome</keyword>
<evidence type="ECO:0000256" key="1">
    <source>
        <dbReference type="SAM" id="MobiDB-lite"/>
    </source>
</evidence>
<evidence type="ECO:0000313" key="4">
    <source>
        <dbReference type="Proteomes" id="UP000494163"/>
    </source>
</evidence>
<evidence type="ECO:0000256" key="2">
    <source>
        <dbReference type="SAM" id="SignalP"/>
    </source>
</evidence>
<proteinExistence type="predicted"/>
<name>A0A0M4EMF3_DROBS</name>
<dbReference type="AlphaFoldDB" id="A0A0M4EMF3"/>
<feature type="signal peptide" evidence="2">
    <location>
        <begin position="1"/>
        <end position="20"/>
    </location>
</feature>
<gene>
    <name evidence="3" type="ORF">Dbus_chr3Lg96</name>
</gene>
<organism evidence="3 4">
    <name type="scientific">Drosophila busckii</name>
    <name type="common">Fruit fly</name>
    <dbReference type="NCBI Taxonomy" id="30019"/>
    <lineage>
        <taxon>Eukaryota</taxon>
        <taxon>Metazoa</taxon>
        <taxon>Ecdysozoa</taxon>
        <taxon>Arthropoda</taxon>
        <taxon>Hexapoda</taxon>
        <taxon>Insecta</taxon>
        <taxon>Pterygota</taxon>
        <taxon>Neoptera</taxon>
        <taxon>Endopterygota</taxon>
        <taxon>Diptera</taxon>
        <taxon>Brachycera</taxon>
        <taxon>Muscomorpha</taxon>
        <taxon>Ephydroidea</taxon>
        <taxon>Drosophilidae</taxon>
        <taxon>Drosophila</taxon>
    </lineage>
</organism>
<protein>
    <submittedName>
        <fullName evidence="3">CG42525</fullName>
    </submittedName>
</protein>
<feature type="compositionally biased region" description="Low complexity" evidence="1">
    <location>
        <begin position="86"/>
        <end position="170"/>
    </location>
</feature>
<keyword evidence="2" id="KW-0732">Signal</keyword>
<sequence length="215" mass="23170">MSTSVLWIALATSFLSTVLCAGDQCGDCAPTGNRYACVDEFSYGFCFNMGFVHLYTITSCPDDFYCTVDGTYCSPIQSSTPSCVLTSSTQSTDTTETSTQQFTDSTDTSMPTSTESSTIQSTDSTDTSMPTSTESSTMLSTDSTETSTPSTVWTDLSTPDSTAWTETTPTTELPQIDPNLFCEDMYIVTLYLKSITVGFIIVTLTHITVLNKIAA</sequence>
<dbReference type="Proteomes" id="UP000494163">
    <property type="component" value="Chromosome 3L"/>
</dbReference>